<protein>
    <submittedName>
        <fullName evidence="1">Uncharacterized protein</fullName>
    </submittedName>
</protein>
<evidence type="ECO:0000313" key="2">
    <source>
        <dbReference type="Proteomes" id="UP000037069"/>
    </source>
</evidence>
<reference evidence="1 2" key="1">
    <citation type="journal article" date="2015" name="Nat. Commun.">
        <title>Lucilia cuprina genome unlocks parasitic fly biology to underpin future interventions.</title>
        <authorList>
            <person name="Anstead C.A."/>
            <person name="Korhonen P.K."/>
            <person name="Young N.D."/>
            <person name="Hall R.S."/>
            <person name="Jex A.R."/>
            <person name="Murali S.C."/>
            <person name="Hughes D.S."/>
            <person name="Lee S.F."/>
            <person name="Perry T."/>
            <person name="Stroehlein A.J."/>
            <person name="Ansell B.R."/>
            <person name="Breugelmans B."/>
            <person name="Hofmann A."/>
            <person name="Qu J."/>
            <person name="Dugan S."/>
            <person name="Lee S.L."/>
            <person name="Chao H."/>
            <person name="Dinh H."/>
            <person name="Han Y."/>
            <person name="Doddapaneni H.V."/>
            <person name="Worley K.C."/>
            <person name="Muzny D.M."/>
            <person name="Ioannidis P."/>
            <person name="Waterhouse R.M."/>
            <person name="Zdobnov E.M."/>
            <person name="James P.J."/>
            <person name="Bagnall N.H."/>
            <person name="Kotze A.C."/>
            <person name="Gibbs R.A."/>
            <person name="Richards S."/>
            <person name="Batterham P."/>
            <person name="Gasser R.B."/>
        </authorList>
    </citation>
    <scope>NUCLEOTIDE SEQUENCE [LARGE SCALE GENOMIC DNA]</scope>
    <source>
        <strain evidence="1 2">LS</strain>
        <tissue evidence="1">Full body</tissue>
    </source>
</reference>
<proteinExistence type="predicted"/>
<gene>
    <name evidence="1" type="ORF">FF38_05869</name>
</gene>
<organism evidence="1 2">
    <name type="scientific">Lucilia cuprina</name>
    <name type="common">Green bottle fly</name>
    <name type="synonym">Australian sheep blowfly</name>
    <dbReference type="NCBI Taxonomy" id="7375"/>
    <lineage>
        <taxon>Eukaryota</taxon>
        <taxon>Metazoa</taxon>
        <taxon>Ecdysozoa</taxon>
        <taxon>Arthropoda</taxon>
        <taxon>Hexapoda</taxon>
        <taxon>Insecta</taxon>
        <taxon>Pterygota</taxon>
        <taxon>Neoptera</taxon>
        <taxon>Endopterygota</taxon>
        <taxon>Diptera</taxon>
        <taxon>Brachycera</taxon>
        <taxon>Muscomorpha</taxon>
        <taxon>Oestroidea</taxon>
        <taxon>Calliphoridae</taxon>
        <taxon>Luciliinae</taxon>
        <taxon>Lucilia</taxon>
    </lineage>
</organism>
<evidence type="ECO:0000313" key="1">
    <source>
        <dbReference type="EMBL" id="KNC22115.1"/>
    </source>
</evidence>
<dbReference type="Proteomes" id="UP000037069">
    <property type="component" value="Unassembled WGS sequence"/>
</dbReference>
<dbReference type="AlphaFoldDB" id="A0A0L0BPV3"/>
<keyword evidence="2" id="KW-1185">Reference proteome</keyword>
<dbReference type="EMBL" id="JRES01001546">
    <property type="protein sequence ID" value="KNC22115.1"/>
    <property type="molecule type" value="Genomic_DNA"/>
</dbReference>
<comment type="caution">
    <text evidence="1">The sequence shown here is derived from an EMBL/GenBank/DDBJ whole genome shotgun (WGS) entry which is preliminary data.</text>
</comment>
<name>A0A0L0BPV3_LUCCU</name>
<sequence>MVVEYLQETIVKPPFIQIYSFVENVLTDLEDITWLDPL</sequence>
<accession>A0A0L0BPV3</accession>